<gene>
    <name evidence="1" type="ORF">CR513_51755</name>
</gene>
<accession>A0A371ESY1</accession>
<name>A0A371ESY1_MUCPR</name>
<keyword evidence="2" id="KW-1185">Reference proteome</keyword>
<sequence>MPLHLLELETKLDSRICIEKARVAVEKDGVATGKVEVAVRKPDLLADPKLDVDRSMQIAGWWVAAIQAKACVVGQINSGRGDIRAVQVEERRLGRGGRT</sequence>
<dbReference type="AlphaFoldDB" id="A0A371ESY1"/>
<evidence type="ECO:0000313" key="2">
    <source>
        <dbReference type="Proteomes" id="UP000257109"/>
    </source>
</evidence>
<feature type="non-terminal residue" evidence="1">
    <location>
        <position position="1"/>
    </location>
</feature>
<comment type="caution">
    <text evidence="1">The sequence shown here is derived from an EMBL/GenBank/DDBJ whole genome shotgun (WGS) entry which is preliminary data.</text>
</comment>
<proteinExistence type="predicted"/>
<evidence type="ECO:0000313" key="1">
    <source>
        <dbReference type="EMBL" id="RDX69168.1"/>
    </source>
</evidence>
<organism evidence="1 2">
    <name type="scientific">Mucuna pruriens</name>
    <name type="common">Velvet bean</name>
    <name type="synonym">Dolichos pruriens</name>
    <dbReference type="NCBI Taxonomy" id="157652"/>
    <lineage>
        <taxon>Eukaryota</taxon>
        <taxon>Viridiplantae</taxon>
        <taxon>Streptophyta</taxon>
        <taxon>Embryophyta</taxon>
        <taxon>Tracheophyta</taxon>
        <taxon>Spermatophyta</taxon>
        <taxon>Magnoliopsida</taxon>
        <taxon>eudicotyledons</taxon>
        <taxon>Gunneridae</taxon>
        <taxon>Pentapetalae</taxon>
        <taxon>rosids</taxon>
        <taxon>fabids</taxon>
        <taxon>Fabales</taxon>
        <taxon>Fabaceae</taxon>
        <taxon>Papilionoideae</taxon>
        <taxon>50 kb inversion clade</taxon>
        <taxon>NPAAA clade</taxon>
        <taxon>indigoferoid/millettioid clade</taxon>
        <taxon>Phaseoleae</taxon>
        <taxon>Mucuna</taxon>
    </lineage>
</organism>
<reference evidence="1" key="1">
    <citation type="submission" date="2018-05" db="EMBL/GenBank/DDBJ databases">
        <title>Draft genome of Mucuna pruriens seed.</title>
        <authorList>
            <person name="Nnadi N.E."/>
            <person name="Vos R."/>
            <person name="Hasami M.H."/>
            <person name="Devisetty U.K."/>
            <person name="Aguiy J.C."/>
        </authorList>
    </citation>
    <scope>NUCLEOTIDE SEQUENCE [LARGE SCALE GENOMIC DNA]</scope>
    <source>
        <strain evidence="1">JCA_2017</strain>
    </source>
</reference>
<protein>
    <submittedName>
        <fullName evidence="1">Uncharacterized protein</fullName>
    </submittedName>
</protein>
<dbReference type="Proteomes" id="UP000257109">
    <property type="component" value="Unassembled WGS sequence"/>
</dbReference>
<dbReference type="EMBL" id="QJKJ01012233">
    <property type="protein sequence ID" value="RDX69168.1"/>
    <property type="molecule type" value="Genomic_DNA"/>
</dbReference>